<keyword evidence="4" id="KW-1185">Reference proteome</keyword>
<sequence length="206" mass="21759">MALRERSGRRRIGAGSAGVLLALGLTSCAGDDEPDPTTAPPATESTSPSEPEATGTERPEVEKPTPPDAMSRDDVAGAEAAAQYFLALHQYVYASGDLVEWKELSADDCQFCANVAEEVENLHATGGYAEGGEVTIDEVEGSPPVEGNDFFRVDVVASEGPSTRVHGTGDPTEMSGGTNLLIFATRWVDGGWQIREVQVEEPSFDG</sequence>
<dbReference type="EMBL" id="WHPC01000008">
    <property type="protein sequence ID" value="MPV36219.1"/>
    <property type="molecule type" value="Genomic_DNA"/>
</dbReference>
<evidence type="ECO:0000256" key="1">
    <source>
        <dbReference type="SAM" id="MobiDB-lite"/>
    </source>
</evidence>
<dbReference type="InterPro" id="IPR046281">
    <property type="entry name" value="DUF6318"/>
</dbReference>
<dbReference type="RefSeq" id="WP_152195804.1">
    <property type="nucleotide sequence ID" value="NZ_VUKD01000004.1"/>
</dbReference>
<name>A0A6N7EDN5_9MICO</name>
<feature type="compositionally biased region" description="Basic and acidic residues" evidence="1">
    <location>
        <begin position="55"/>
        <end position="73"/>
    </location>
</feature>
<comment type="caution">
    <text evidence="3">The sequence shown here is derived from an EMBL/GenBank/DDBJ whole genome shotgun (WGS) entry which is preliminary data.</text>
</comment>
<dbReference type="Proteomes" id="UP000437709">
    <property type="component" value="Unassembled WGS sequence"/>
</dbReference>
<reference evidence="3 4" key="1">
    <citation type="submission" date="2019-10" db="EMBL/GenBank/DDBJ databases">
        <title>Georgenia wutianyii sp. nov. and Georgenia yuyongxinii sp. nov. isolated from plateau pika (Ochotona curzoniae) in the Qinghai-Tibet plateau of China.</title>
        <authorList>
            <person name="Tian Z."/>
        </authorList>
    </citation>
    <scope>NUCLEOTIDE SEQUENCE [LARGE SCALE GENOMIC DNA]</scope>
    <source>
        <strain evidence="3 4">JCM 19765</strain>
    </source>
</reference>
<organism evidence="3 4">
    <name type="scientific">Georgenia subflava</name>
    <dbReference type="NCBI Taxonomy" id="1622177"/>
    <lineage>
        <taxon>Bacteria</taxon>
        <taxon>Bacillati</taxon>
        <taxon>Actinomycetota</taxon>
        <taxon>Actinomycetes</taxon>
        <taxon>Micrococcales</taxon>
        <taxon>Bogoriellaceae</taxon>
        <taxon>Georgenia</taxon>
    </lineage>
</organism>
<feature type="domain" description="DUF6318" evidence="2">
    <location>
        <begin position="60"/>
        <end position="197"/>
    </location>
</feature>
<evidence type="ECO:0000313" key="3">
    <source>
        <dbReference type="EMBL" id="MPV36219.1"/>
    </source>
</evidence>
<proteinExistence type="predicted"/>
<evidence type="ECO:0000313" key="4">
    <source>
        <dbReference type="Proteomes" id="UP000437709"/>
    </source>
</evidence>
<feature type="region of interest" description="Disordered" evidence="1">
    <location>
        <begin position="27"/>
        <end position="73"/>
    </location>
</feature>
<evidence type="ECO:0000259" key="2">
    <source>
        <dbReference type="Pfam" id="PF19843"/>
    </source>
</evidence>
<dbReference type="PROSITE" id="PS51257">
    <property type="entry name" value="PROKAR_LIPOPROTEIN"/>
    <property type="match status" value="1"/>
</dbReference>
<dbReference type="AlphaFoldDB" id="A0A6N7EDN5"/>
<gene>
    <name evidence="3" type="ORF">GB881_04010</name>
</gene>
<dbReference type="OrthoDB" id="5148029at2"/>
<protein>
    <recommendedName>
        <fullName evidence="2">DUF6318 domain-containing protein</fullName>
    </recommendedName>
</protein>
<accession>A0A6N7EDN5</accession>
<dbReference type="Pfam" id="PF19843">
    <property type="entry name" value="DUF6318"/>
    <property type="match status" value="1"/>
</dbReference>
<feature type="compositionally biased region" description="Low complexity" evidence="1">
    <location>
        <begin position="40"/>
        <end position="54"/>
    </location>
</feature>